<protein>
    <submittedName>
        <fullName evidence="2">5'-methylthioadenosine/S-adenosylhomocysteine nucleosidase</fullName>
        <ecNumber evidence="2">3.2.2.16</ecNumber>
        <ecNumber evidence="2">3.2.2.9</ecNumber>
    </submittedName>
</protein>
<dbReference type="Gene3D" id="3.40.50.1580">
    <property type="entry name" value="Nucleoside phosphorylase domain"/>
    <property type="match status" value="1"/>
</dbReference>
<dbReference type="GO" id="GO:0008782">
    <property type="term" value="F:adenosylhomocysteine nucleosidase activity"/>
    <property type="evidence" value="ECO:0007669"/>
    <property type="project" value="UniProtKB-EC"/>
</dbReference>
<dbReference type="PANTHER" id="PTHR46832">
    <property type="entry name" value="5'-METHYLTHIOADENOSINE/S-ADENOSYLHOMOCYSTEINE NUCLEOSIDASE"/>
    <property type="match status" value="1"/>
</dbReference>
<reference evidence="2 3" key="1">
    <citation type="submission" date="2022-01" db="EMBL/GenBank/DDBJ databases">
        <title>Maritalea mediterranea sp. nov., isolated from marine plastic residues from the Malva-rosa beach (Valencia, Spain).</title>
        <authorList>
            <person name="Vidal-Verdu A."/>
            <person name="Molina-Menor E."/>
            <person name="Pascual J."/>
            <person name="Pereto J."/>
            <person name="Porcar M."/>
        </authorList>
    </citation>
    <scope>NUCLEOTIDE SEQUENCE [LARGE SCALE GENOMIC DNA]</scope>
    <source>
        <strain evidence="2 3">P4.10X</strain>
    </source>
</reference>
<proteinExistence type="predicted"/>
<dbReference type="EC" id="3.2.2.9" evidence="2"/>
<evidence type="ECO:0000259" key="1">
    <source>
        <dbReference type="Pfam" id="PF01048"/>
    </source>
</evidence>
<dbReference type="EMBL" id="JAKGTI010000001">
    <property type="protein sequence ID" value="MCF4098311.1"/>
    <property type="molecule type" value="Genomic_DNA"/>
</dbReference>
<organism evidence="2 3">
    <name type="scientific">Maritalea mediterranea</name>
    <dbReference type="NCBI Taxonomy" id="2909667"/>
    <lineage>
        <taxon>Bacteria</taxon>
        <taxon>Pseudomonadati</taxon>
        <taxon>Pseudomonadota</taxon>
        <taxon>Alphaproteobacteria</taxon>
        <taxon>Hyphomicrobiales</taxon>
        <taxon>Devosiaceae</taxon>
        <taxon>Maritalea</taxon>
    </lineage>
</organism>
<dbReference type="SUPFAM" id="SSF53167">
    <property type="entry name" value="Purine and uridine phosphorylases"/>
    <property type="match status" value="1"/>
</dbReference>
<dbReference type="RefSeq" id="WP_236113837.1">
    <property type="nucleotide sequence ID" value="NZ_JAKGTI010000001.1"/>
</dbReference>
<dbReference type="Pfam" id="PF01048">
    <property type="entry name" value="PNP_UDP_1"/>
    <property type="match status" value="1"/>
</dbReference>
<comment type="caution">
    <text evidence="2">The sequence shown here is derived from an EMBL/GenBank/DDBJ whole genome shotgun (WGS) entry which is preliminary data.</text>
</comment>
<accession>A0ABS9EA35</accession>
<keyword evidence="3" id="KW-1185">Reference proteome</keyword>
<evidence type="ECO:0000313" key="3">
    <source>
        <dbReference type="Proteomes" id="UP001201217"/>
    </source>
</evidence>
<dbReference type="EC" id="3.2.2.16" evidence="2"/>
<dbReference type="GO" id="GO:0008930">
    <property type="term" value="F:methylthioadenosine nucleosidase activity"/>
    <property type="evidence" value="ECO:0007669"/>
    <property type="project" value="UniProtKB-EC"/>
</dbReference>
<keyword evidence="2" id="KW-0326">Glycosidase</keyword>
<dbReference type="Proteomes" id="UP001201217">
    <property type="component" value="Unassembled WGS sequence"/>
</dbReference>
<dbReference type="PANTHER" id="PTHR46832:SF1">
    <property type="entry name" value="5'-METHYLTHIOADENOSINE_S-ADENOSYLHOMOCYSTEINE NUCLEOSIDASE"/>
    <property type="match status" value="1"/>
</dbReference>
<dbReference type="InterPro" id="IPR000845">
    <property type="entry name" value="Nucleoside_phosphorylase_d"/>
</dbReference>
<name>A0ABS9EA35_9HYPH</name>
<feature type="domain" description="Nucleoside phosphorylase" evidence="1">
    <location>
        <begin position="140"/>
        <end position="187"/>
    </location>
</feature>
<sequence length="208" mass="22606">MPQTLMLSNGITVLPLMATTVEYGATLQLRIDPYIIGVGPVEAAINTVRFLSDLKTQKSLPDYVILLGSAGSTQLAQGDVYQASSVEYRDMDASAIGFEKGKTPFLDQPARLTLEPQFSFLPSASLSTGASIVVGEGFAHTAADMVDMESYAVKRACQQFDLPLIVLRGISDGKKELQKFDDWTELLPLLDLKLADALDQIFESLIEV</sequence>
<evidence type="ECO:0000313" key="2">
    <source>
        <dbReference type="EMBL" id="MCF4098311.1"/>
    </source>
</evidence>
<dbReference type="InterPro" id="IPR035994">
    <property type="entry name" value="Nucleoside_phosphorylase_sf"/>
</dbReference>
<gene>
    <name evidence="2" type="ORF">L1I42_07390</name>
</gene>
<keyword evidence="2" id="KW-0378">Hydrolase</keyword>
<dbReference type="InterPro" id="IPR010050">
    <property type="entry name" value="MTA_SAH_nuc_hyp"/>
</dbReference>
<dbReference type="NCBIfam" id="TIGR01705">
    <property type="entry name" value="MTA_SAH-nuc-hyp"/>
    <property type="match status" value="1"/>
</dbReference>